<gene>
    <name evidence="1" type="ORF">B456_007G3468001</name>
</gene>
<sequence length="66" mass="7453">MLQFDNISSSSLESRVRDAGMLVKLLPLRLSSSKEDRPEISRGISPSQRLQSIRLSLLNELKPDNE</sequence>
<protein>
    <submittedName>
        <fullName evidence="1">Uncharacterized protein</fullName>
    </submittedName>
</protein>
<keyword evidence="2" id="KW-1185">Reference proteome</keyword>
<feature type="non-terminal residue" evidence="1">
    <location>
        <position position="66"/>
    </location>
</feature>
<name>A0A0D2R466_GOSRA</name>
<proteinExistence type="predicted"/>
<organism evidence="1 2">
    <name type="scientific">Gossypium raimondii</name>
    <name type="common">Peruvian cotton</name>
    <name type="synonym">Gossypium klotzschianum subsp. raimondii</name>
    <dbReference type="NCBI Taxonomy" id="29730"/>
    <lineage>
        <taxon>Eukaryota</taxon>
        <taxon>Viridiplantae</taxon>
        <taxon>Streptophyta</taxon>
        <taxon>Embryophyta</taxon>
        <taxon>Tracheophyta</taxon>
        <taxon>Spermatophyta</taxon>
        <taxon>Magnoliopsida</taxon>
        <taxon>eudicotyledons</taxon>
        <taxon>Gunneridae</taxon>
        <taxon>Pentapetalae</taxon>
        <taxon>rosids</taxon>
        <taxon>malvids</taxon>
        <taxon>Malvales</taxon>
        <taxon>Malvaceae</taxon>
        <taxon>Malvoideae</taxon>
        <taxon>Gossypium</taxon>
    </lineage>
</organism>
<evidence type="ECO:0000313" key="2">
    <source>
        <dbReference type="Proteomes" id="UP000032304"/>
    </source>
</evidence>
<dbReference type="Gramene" id="KJB46063">
    <property type="protein sequence ID" value="KJB46063"/>
    <property type="gene ID" value="B456_007G3468001"/>
</dbReference>
<dbReference type="AlphaFoldDB" id="A0A0D2R466"/>
<accession>A0A0D2R466</accession>
<dbReference type="EMBL" id="CM001746">
    <property type="protein sequence ID" value="KJB46063.1"/>
    <property type="molecule type" value="Genomic_DNA"/>
</dbReference>
<reference evidence="1 2" key="1">
    <citation type="journal article" date="2012" name="Nature">
        <title>Repeated polyploidization of Gossypium genomes and the evolution of spinnable cotton fibres.</title>
        <authorList>
            <person name="Paterson A.H."/>
            <person name="Wendel J.F."/>
            <person name="Gundlach H."/>
            <person name="Guo H."/>
            <person name="Jenkins J."/>
            <person name="Jin D."/>
            <person name="Llewellyn D."/>
            <person name="Showmaker K.C."/>
            <person name="Shu S."/>
            <person name="Udall J."/>
            <person name="Yoo M.J."/>
            <person name="Byers R."/>
            <person name="Chen W."/>
            <person name="Doron-Faigenboim A."/>
            <person name="Duke M.V."/>
            <person name="Gong L."/>
            <person name="Grimwood J."/>
            <person name="Grover C."/>
            <person name="Grupp K."/>
            <person name="Hu G."/>
            <person name="Lee T.H."/>
            <person name="Li J."/>
            <person name="Lin L."/>
            <person name="Liu T."/>
            <person name="Marler B.S."/>
            <person name="Page J.T."/>
            <person name="Roberts A.W."/>
            <person name="Romanel E."/>
            <person name="Sanders W.S."/>
            <person name="Szadkowski E."/>
            <person name="Tan X."/>
            <person name="Tang H."/>
            <person name="Xu C."/>
            <person name="Wang J."/>
            <person name="Wang Z."/>
            <person name="Zhang D."/>
            <person name="Zhang L."/>
            <person name="Ashrafi H."/>
            <person name="Bedon F."/>
            <person name="Bowers J.E."/>
            <person name="Brubaker C.L."/>
            <person name="Chee P.W."/>
            <person name="Das S."/>
            <person name="Gingle A.R."/>
            <person name="Haigler C.H."/>
            <person name="Harker D."/>
            <person name="Hoffmann L.V."/>
            <person name="Hovav R."/>
            <person name="Jones D.C."/>
            <person name="Lemke C."/>
            <person name="Mansoor S."/>
            <person name="ur Rahman M."/>
            <person name="Rainville L.N."/>
            <person name="Rambani A."/>
            <person name="Reddy U.K."/>
            <person name="Rong J.K."/>
            <person name="Saranga Y."/>
            <person name="Scheffler B.E."/>
            <person name="Scheffler J.A."/>
            <person name="Stelly D.M."/>
            <person name="Triplett B.A."/>
            <person name="Van Deynze A."/>
            <person name="Vaslin M.F."/>
            <person name="Waghmare V.N."/>
            <person name="Walford S.A."/>
            <person name="Wright R.J."/>
            <person name="Zaki E.A."/>
            <person name="Zhang T."/>
            <person name="Dennis E.S."/>
            <person name="Mayer K.F."/>
            <person name="Peterson D.G."/>
            <person name="Rokhsar D.S."/>
            <person name="Wang X."/>
            <person name="Schmutz J."/>
        </authorList>
    </citation>
    <scope>NUCLEOTIDE SEQUENCE [LARGE SCALE GENOMIC DNA]</scope>
</reference>
<evidence type="ECO:0000313" key="1">
    <source>
        <dbReference type="EMBL" id="KJB46063.1"/>
    </source>
</evidence>
<dbReference type="Proteomes" id="UP000032304">
    <property type="component" value="Chromosome 7"/>
</dbReference>